<accession>A0ABW8CR50</accession>
<keyword evidence="3" id="KW-0732">Signal</keyword>
<evidence type="ECO:0000313" key="4">
    <source>
        <dbReference type="EMBL" id="MFI9120023.1"/>
    </source>
</evidence>
<protein>
    <recommendedName>
        <fullName evidence="6">Lipoprotein</fullName>
    </recommendedName>
</protein>
<evidence type="ECO:0000256" key="1">
    <source>
        <dbReference type="SAM" id="MobiDB-lite"/>
    </source>
</evidence>
<dbReference type="Proteomes" id="UP001614391">
    <property type="component" value="Unassembled WGS sequence"/>
</dbReference>
<feature type="compositionally biased region" description="Low complexity" evidence="1">
    <location>
        <begin position="149"/>
        <end position="164"/>
    </location>
</feature>
<feature type="signal peptide" evidence="3">
    <location>
        <begin position="1"/>
        <end position="27"/>
    </location>
</feature>
<keyword evidence="5" id="KW-1185">Reference proteome</keyword>
<keyword evidence="2" id="KW-0812">Transmembrane</keyword>
<keyword evidence="2" id="KW-1133">Transmembrane helix</keyword>
<dbReference type="Gene3D" id="2.60.40.420">
    <property type="entry name" value="Cupredoxins - blue copper proteins"/>
    <property type="match status" value="1"/>
</dbReference>
<dbReference type="EMBL" id="JBITYT010000004">
    <property type="protein sequence ID" value="MFI9120023.1"/>
    <property type="molecule type" value="Genomic_DNA"/>
</dbReference>
<dbReference type="RefSeq" id="WP_399613566.1">
    <property type="nucleotide sequence ID" value="NZ_JBITYT010000004.1"/>
</dbReference>
<comment type="caution">
    <text evidence="4">The sequence shown here is derived from an EMBL/GenBank/DDBJ whole genome shotgun (WGS) entry which is preliminary data.</text>
</comment>
<organism evidence="4 5">
    <name type="scientific">Streptomyces bikiniensis</name>
    <dbReference type="NCBI Taxonomy" id="1896"/>
    <lineage>
        <taxon>Bacteria</taxon>
        <taxon>Bacillati</taxon>
        <taxon>Actinomycetota</taxon>
        <taxon>Actinomycetes</taxon>
        <taxon>Kitasatosporales</taxon>
        <taxon>Streptomycetaceae</taxon>
        <taxon>Streptomyces</taxon>
    </lineage>
</organism>
<sequence>MRAIRVAVSAALLGAAAVTTAGPAALAAEDEGAVTSFGFSATPATVAPGGTVTLTSEGCEVPSVTATSGAFDTVTLEEGRPGTATVDSDAEPGARYEVTFDCAGERGTTSLVVTEGGAREHEATGDLGGPGETEHPVGPGDVPETEHSTGTGDTWTGTGTADTGTTGGIGGEHAAGTRPDTPTGAQKGVKAGYGTAASGAEADGLGTAEVVTGVLLIVGALGSAVVLTRRRTADGRL</sequence>
<feature type="transmembrane region" description="Helical" evidence="2">
    <location>
        <begin position="210"/>
        <end position="228"/>
    </location>
</feature>
<feature type="chain" id="PRO_5046677495" description="Lipoprotein" evidence="3">
    <location>
        <begin position="28"/>
        <end position="237"/>
    </location>
</feature>
<reference evidence="4 5" key="1">
    <citation type="submission" date="2024-10" db="EMBL/GenBank/DDBJ databases">
        <title>The Natural Products Discovery Center: Release of the First 8490 Sequenced Strains for Exploring Actinobacteria Biosynthetic Diversity.</title>
        <authorList>
            <person name="Kalkreuter E."/>
            <person name="Kautsar S.A."/>
            <person name="Yang D."/>
            <person name="Bader C.D."/>
            <person name="Teijaro C.N."/>
            <person name="Fluegel L."/>
            <person name="Davis C.M."/>
            <person name="Simpson J.R."/>
            <person name="Lauterbach L."/>
            <person name="Steele A.D."/>
            <person name="Gui C."/>
            <person name="Meng S."/>
            <person name="Li G."/>
            <person name="Viehrig K."/>
            <person name="Ye F."/>
            <person name="Su P."/>
            <person name="Kiefer A.F."/>
            <person name="Nichols A."/>
            <person name="Cepeda A.J."/>
            <person name="Yan W."/>
            <person name="Fan B."/>
            <person name="Jiang Y."/>
            <person name="Adhikari A."/>
            <person name="Zheng C.-J."/>
            <person name="Schuster L."/>
            <person name="Cowan T.M."/>
            <person name="Smanski M.J."/>
            <person name="Chevrette M.G."/>
            <person name="De Carvalho L.P.S."/>
            <person name="Shen B."/>
        </authorList>
    </citation>
    <scope>NUCLEOTIDE SEQUENCE [LARGE SCALE GENOMIC DNA]</scope>
    <source>
        <strain evidence="4 5">NPDC053346</strain>
    </source>
</reference>
<evidence type="ECO:0000313" key="5">
    <source>
        <dbReference type="Proteomes" id="UP001614391"/>
    </source>
</evidence>
<evidence type="ECO:0008006" key="6">
    <source>
        <dbReference type="Google" id="ProtNLM"/>
    </source>
</evidence>
<dbReference type="InterPro" id="IPR008972">
    <property type="entry name" value="Cupredoxin"/>
</dbReference>
<evidence type="ECO:0000256" key="3">
    <source>
        <dbReference type="SAM" id="SignalP"/>
    </source>
</evidence>
<name>A0ABW8CR50_STRBI</name>
<dbReference type="SUPFAM" id="SSF49503">
    <property type="entry name" value="Cupredoxins"/>
    <property type="match status" value="1"/>
</dbReference>
<proteinExistence type="predicted"/>
<gene>
    <name evidence="4" type="ORF">ACIGW0_11615</name>
</gene>
<keyword evidence="2" id="KW-0472">Membrane</keyword>
<evidence type="ECO:0000256" key="2">
    <source>
        <dbReference type="SAM" id="Phobius"/>
    </source>
</evidence>
<feature type="region of interest" description="Disordered" evidence="1">
    <location>
        <begin position="120"/>
        <end position="189"/>
    </location>
</feature>